<evidence type="ECO:0008006" key="4">
    <source>
        <dbReference type="Google" id="ProtNLM"/>
    </source>
</evidence>
<feature type="region of interest" description="Disordered" evidence="1">
    <location>
        <begin position="39"/>
        <end position="63"/>
    </location>
</feature>
<comment type="caution">
    <text evidence="2">The sequence shown here is derived from an EMBL/GenBank/DDBJ whole genome shotgun (WGS) entry which is preliminary data.</text>
</comment>
<evidence type="ECO:0000256" key="1">
    <source>
        <dbReference type="SAM" id="MobiDB-lite"/>
    </source>
</evidence>
<gene>
    <name evidence="2" type="ORF">NUZ5A_20085</name>
</gene>
<proteinExistence type="predicted"/>
<evidence type="ECO:0000313" key="2">
    <source>
        <dbReference type="EMBL" id="CAE6486031.1"/>
    </source>
</evidence>
<protein>
    <recommendedName>
        <fullName evidence="4">Transposase</fullName>
    </recommendedName>
</protein>
<sequence length="63" mass="7215">MSLSIRTLVQIINILAMHRHQKVVRRLLKEEADKCAKAYSHLSPDAKKTVDDSRSRQKNNQGS</sequence>
<dbReference type="AlphaFoldDB" id="A0A812F0K8"/>
<dbReference type="Proteomes" id="UP000655759">
    <property type="component" value="Unassembled WGS sequence"/>
</dbReference>
<reference evidence="2" key="1">
    <citation type="submission" date="2021-02" db="EMBL/GenBank/DDBJ databases">
        <authorList>
            <person name="Han P."/>
        </authorList>
    </citation>
    <scope>NUCLEOTIDE SEQUENCE</scope>
    <source>
        <strain evidence="2">Candidatus Nitrosotenuis uzonensis 5A</strain>
    </source>
</reference>
<feature type="compositionally biased region" description="Basic and acidic residues" evidence="1">
    <location>
        <begin position="44"/>
        <end position="55"/>
    </location>
</feature>
<dbReference type="EMBL" id="CAJNAQ010000002">
    <property type="protein sequence ID" value="CAE6486031.1"/>
    <property type="molecule type" value="Genomic_DNA"/>
</dbReference>
<organism evidence="2 3">
    <name type="scientific">Candidatus Nitrosotenuis uzonensis</name>
    <dbReference type="NCBI Taxonomy" id="1407055"/>
    <lineage>
        <taxon>Archaea</taxon>
        <taxon>Nitrososphaerota</taxon>
        <taxon>Candidatus Nitrosotenuis</taxon>
    </lineage>
</organism>
<name>A0A812F0K8_9ARCH</name>
<evidence type="ECO:0000313" key="3">
    <source>
        <dbReference type="Proteomes" id="UP000655759"/>
    </source>
</evidence>
<dbReference type="RefSeq" id="WP_205097678.1">
    <property type="nucleotide sequence ID" value="NZ_CAJNAQ010000002.1"/>
</dbReference>
<accession>A0A812F0K8</accession>